<dbReference type="EMBL" id="JBHLWP010000014">
    <property type="protein sequence ID" value="MFC0253506.1"/>
    <property type="molecule type" value="Genomic_DNA"/>
</dbReference>
<gene>
    <name evidence="1" type="ORF">ACFFJK_16520</name>
</gene>
<name>A0ABV6FJC6_9BURK</name>
<dbReference type="Pfam" id="PF14063">
    <property type="entry name" value="DUF4254"/>
    <property type="match status" value="1"/>
</dbReference>
<evidence type="ECO:0000313" key="1">
    <source>
        <dbReference type="EMBL" id="MFC0253506.1"/>
    </source>
</evidence>
<dbReference type="Proteomes" id="UP001589773">
    <property type="component" value="Unassembled WGS sequence"/>
</dbReference>
<proteinExistence type="predicted"/>
<dbReference type="InterPro" id="IPR025350">
    <property type="entry name" value="DUF4254"/>
</dbReference>
<comment type="caution">
    <text evidence="1">The sequence shown here is derived from an EMBL/GenBank/DDBJ whole genome shotgun (WGS) entry which is preliminary data.</text>
</comment>
<accession>A0ABV6FJC6</accession>
<keyword evidence="2" id="KW-1185">Reference proteome</keyword>
<dbReference type="RefSeq" id="WP_379680591.1">
    <property type="nucleotide sequence ID" value="NZ_JBHLWP010000014.1"/>
</dbReference>
<organism evidence="1 2">
    <name type="scientific">Massilia consociata</name>
    <dbReference type="NCBI Taxonomy" id="760117"/>
    <lineage>
        <taxon>Bacteria</taxon>
        <taxon>Pseudomonadati</taxon>
        <taxon>Pseudomonadota</taxon>
        <taxon>Betaproteobacteria</taxon>
        <taxon>Burkholderiales</taxon>
        <taxon>Oxalobacteraceae</taxon>
        <taxon>Telluria group</taxon>
        <taxon>Massilia</taxon>
    </lineage>
</organism>
<sequence>MSSTVDAATPVAALAAAAVTQFHDDELSRPDWPAPHRAGELPGAWRAIDTNHRCNCQLWQEEDRARRVDVPAAEIAASKRLIDRYNQQRNDAVEAIDEALLAELDCADPAPGARLSSETPGAMIDRLSILSLKIYHMRLQTERGEAGREHVQACSARLQRLIAQRHDLAACLDQLLREARAGQAYFKVYRQFKMYNDPALNPYLYGRAAGERSAGQERP</sequence>
<reference evidence="1 2" key="1">
    <citation type="submission" date="2024-09" db="EMBL/GenBank/DDBJ databases">
        <authorList>
            <person name="Sun Q."/>
            <person name="Mori K."/>
        </authorList>
    </citation>
    <scope>NUCLEOTIDE SEQUENCE [LARGE SCALE GENOMIC DNA]</scope>
    <source>
        <strain evidence="1 2">CCM 7792</strain>
    </source>
</reference>
<evidence type="ECO:0000313" key="2">
    <source>
        <dbReference type="Proteomes" id="UP001589773"/>
    </source>
</evidence>
<protein>
    <submittedName>
        <fullName evidence="1">DUF4254 domain-containing protein</fullName>
    </submittedName>
</protein>